<dbReference type="Proteomes" id="UP000247345">
    <property type="component" value="Unassembled WGS sequence"/>
</dbReference>
<dbReference type="InterPro" id="IPR052550">
    <property type="entry name" value="Pyrimidine_5'-ntase_YjjG"/>
</dbReference>
<dbReference type="GO" id="GO:0008253">
    <property type="term" value="F:5'-nucleotidase activity"/>
    <property type="evidence" value="ECO:0007669"/>
    <property type="project" value="InterPro"/>
</dbReference>
<dbReference type="InterPro" id="IPR036412">
    <property type="entry name" value="HAD-like_sf"/>
</dbReference>
<dbReference type="SFLD" id="SFLDS00003">
    <property type="entry name" value="Haloacid_Dehalogenase"/>
    <property type="match status" value="1"/>
</dbReference>
<accession>A0A2P6C9A8</accession>
<dbReference type="Pfam" id="PF13419">
    <property type="entry name" value="HAD_2"/>
    <property type="match status" value="1"/>
</dbReference>
<dbReference type="CDD" id="cd04305">
    <property type="entry name" value="HAD_Neu5Ac-Pase_like"/>
    <property type="match status" value="1"/>
</dbReference>
<dbReference type="OrthoDB" id="9802350at2"/>
<gene>
    <name evidence="1" type="ORF">BTO14_16035</name>
</gene>
<dbReference type="NCBIfam" id="TIGR01549">
    <property type="entry name" value="HAD-SF-IA-v1"/>
    <property type="match status" value="1"/>
</dbReference>
<dbReference type="Gene3D" id="1.10.150.240">
    <property type="entry name" value="Putative phosphatase, domain 2"/>
    <property type="match status" value="1"/>
</dbReference>
<dbReference type="InterPro" id="IPR023198">
    <property type="entry name" value="PGP-like_dom2"/>
</dbReference>
<comment type="caution">
    <text evidence="1">The sequence shown here is derived from an EMBL/GenBank/DDBJ whole genome shotgun (WGS) entry which is preliminary data.</text>
</comment>
<reference evidence="1 2" key="1">
    <citation type="submission" date="2016-12" db="EMBL/GenBank/DDBJ databases">
        <title>Trade-off between light-utilization and light-protection in marine flavobacteria.</title>
        <authorList>
            <person name="Kumagai Y."/>
            <person name="Yoshizawa S."/>
            <person name="Kogure K."/>
            <person name="Iwasaki W."/>
        </authorList>
    </citation>
    <scope>NUCLEOTIDE SEQUENCE [LARGE SCALE GENOMIC DNA]</scope>
    <source>
        <strain evidence="1 2">KCTC 12100</strain>
    </source>
</reference>
<name>A0A2P6C9A8_9FLAO</name>
<dbReference type="SFLD" id="SFLDG01135">
    <property type="entry name" value="C1.5.6:_HAD__Beta-PGM__Phospha"/>
    <property type="match status" value="1"/>
</dbReference>
<evidence type="ECO:0000313" key="2">
    <source>
        <dbReference type="Proteomes" id="UP000247345"/>
    </source>
</evidence>
<dbReference type="InterPro" id="IPR006439">
    <property type="entry name" value="HAD-SF_hydro_IA"/>
</dbReference>
<dbReference type="SUPFAM" id="SSF56784">
    <property type="entry name" value="HAD-like"/>
    <property type="match status" value="1"/>
</dbReference>
<dbReference type="RefSeq" id="WP_105050436.1">
    <property type="nucleotide sequence ID" value="NZ_CP150661.1"/>
</dbReference>
<evidence type="ECO:0000313" key="1">
    <source>
        <dbReference type="EMBL" id="PQJ69510.1"/>
    </source>
</evidence>
<keyword evidence="2" id="KW-1185">Reference proteome</keyword>
<sequence>MKNIQHVFFDLDHTLWDFEKNSDLAFQKVFIKHSISLSLEDFLTVYKPLNFNYWKLYREEKVTKEQLRYGRLKDSFEALDYRISDDLINEIAVNYLEFLPDFNYLFDGTFEILEYLKSKYQLHIITNGFEEVQTQKMLSSNIHHYFDKIITSESVGVKKPNPKVFNYALDLAKADKGNSIMIGDNLEADIEGAINVGMRAIYCNFENNTSSNSSVTSVTSLIEIKEYL</sequence>
<organism evidence="1 2">
    <name type="scientific">Polaribacter butkevichii</name>
    <dbReference type="NCBI Taxonomy" id="218490"/>
    <lineage>
        <taxon>Bacteria</taxon>
        <taxon>Pseudomonadati</taxon>
        <taxon>Bacteroidota</taxon>
        <taxon>Flavobacteriia</taxon>
        <taxon>Flavobacteriales</taxon>
        <taxon>Flavobacteriaceae</taxon>
    </lineage>
</organism>
<dbReference type="PANTHER" id="PTHR47478:SF1">
    <property type="entry name" value="PYRIMIDINE 5'-NUCLEOTIDASE YJJG"/>
    <property type="match status" value="1"/>
</dbReference>
<dbReference type="SFLD" id="SFLDG01129">
    <property type="entry name" value="C1.5:_HAD__Beta-PGM__Phosphata"/>
    <property type="match status" value="1"/>
</dbReference>
<dbReference type="NCBIfam" id="TIGR02254">
    <property type="entry name" value="YjjG_YfnB"/>
    <property type="match status" value="1"/>
</dbReference>
<dbReference type="PANTHER" id="PTHR47478">
    <property type="match status" value="1"/>
</dbReference>
<proteinExistence type="predicted"/>
<protein>
    <submittedName>
        <fullName evidence="1">Noncanonical pyrimidine nucleotidase, YjjG family</fullName>
    </submittedName>
</protein>
<dbReference type="InterPro" id="IPR023214">
    <property type="entry name" value="HAD_sf"/>
</dbReference>
<dbReference type="Gene3D" id="3.40.50.1000">
    <property type="entry name" value="HAD superfamily/HAD-like"/>
    <property type="match status" value="1"/>
</dbReference>
<dbReference type="AlphaFoldDB" id="A0A2P6C9A8"/>
<dbReference type="EMBL" id="MSCK01000002">
    <property type="protein sequence ID" value="PQJ69510.1"/>
    <property type="molecule type" value="Genomic_DNA"/>
</dbReference>
<dbReference type="InterPro" id="IPR011951">
    <property type="entry name" value="HAD-SF_hydro_IA_YjjG/PynA"/>
</dbReference>
<dbReference type="InterPro" id="IPR041492">
    <property type="entry name" value="HAD_2"/>
</dbReference>